<dbReference type="PANTHER" id="PTHR43124">
    <property type="entry name" value="PURINE EFFLUX PUMP PBUE"/>
    <property type="match status" value="1"/>
</dbReference>
<dbReference type="SUPFAM" id="SSF103473">
    <property type="entry name" value="MFS general substrate transporter"/>
    <property type="match status" value="1"/>
</dbReference>
<gene>
    <name evidence="8" type="ORF">QQ008_14085</name>
</gene>
<evidence type="ECO:0000256" key="5">
    <source>
        <dbReference type="ARBA" id="ARBA00023136"/>
    </source>
</evidence>
<dbReference type="Pfam" id="PF07690">
    <property type="entry name" value="MFS_1"/>
    <property type="match status" value="2"/>
</dbReference>
<keyword evidence="4 6" id="KW-1133">Transmembrane helix</keyword>
<dbReference type="InterPro" id="IPR011701">
    <property type="entry name" value="MFS"/>
</dbReference>
<dbReference type="Proteomes" id="UP001172082">
    <property type="component" value="Unassembled WGS sequence"/>
</dbReference>
<dbReference type="Gene3D" id="1.20.1250.20">
    <property type="entry name" value="MFS general substrate transporter like domains"/>
    <property type="match status" value="1"/>
</dbReference>
<feature type="transmembrane region" description="Helical" evidence="6">
    <location>
        <begin position="167"/>
        <end position="189"/>
    </location>
</feature>
<evidence type="ECO:0000313" key="9">
    <source>
        <dbReference type="Proteomes" id="UP001172082"/>
    </source>
</evidence>
<sequence length="416" mass="45985">MIDKLTSSKKSNYLIIAALWLLMFSSSSQFFIIAPILPELSTQLNIPEQLGGTLVSAYAINLAVFALFAGLISDRKGRRKILLLGSGTMTLSLALHSVAFDYWSMVFVRSLTGISGGLLTGSCIAYVSDYFPRNKRGWANGMIATGSAVGQILGIPAGTLMAQNYGFYTPFMLFAATMAISFVMIYFFVHEPKTYHKREKLKIKTFFNEYRKVARKLNFKIIAGAYFMMFLSITVFIVYYPTFLINQCQFNSNSIAMLFLLGGIATVVSGPLSGKISDIIDRKYTLLFSNAILALLMLLPVFDQFRGFSLTYMFFMMLMFFVSARMVPFQSMASEIVSNHSRGKFLCLSIAVGQGGMALGAGLSGFLFSSYGFWANSLVAFIACALMGLIILLVPSTGRIRSKLLLDKVMVWFGGN</sequence>
<feature type="transmembrane region" description="Helical" evidence="6">
    <location>
        <begin position="373"/>
        <end position="394"/>
    </location>
</feature>
<evidence type="ECO:0000256" key="4">
    <source>
        <dbReference type="ARBA" id="ARBA00022989"/>
    </source>
</evidence>
<dbReference type="EMBL" id="JAUJEA010000004">
    <property type="protein sequence ID" value="MDN5202512.1"/>
    <property type="molecule type" value="Genomic_DNA"/>
</dbReference>
<reference evidence="8" key="1">
    <citation type="submission" date="2023-06" db="EMBL/GenBank/DDBJ databases">
        <title>Genomic of Parafulvivirga corallium.</title>
        <authorList>
            <person name="Wang G."/>
        </authorList>
    </citation>
    <scope>NUCLEOTIDE SEQUENCE</scope>
    <source>
        <strain evidence="8">BMA10</strain>
    </source>
</reference>
<feature type="transmembrane region" description="Helical" evidence="6">
    <location>
        <begin position="284"/>
        <end position="302"/>
    </location>
</feature>
<feature type="transmembrane region" description="Helical" evidence="6">
    <location>
        <begin position="81"/>
        <end position="100"/>
    </location>
</feature>
<comment type="caution">
    <text evidence="8">The sequence shown here is derived from an EMBL/GenBank/DDBJ whole genome shotgun (WGS) entry which is preliminary data.</text>
</comment>
<name>A0ABT8KP28_9BACT</name>
<evidence type="ECO:0000256" key="6">
    <source>
        <dbReference type="SAM" id="Phobius"/>
    </source>
</evidence>
<keyword evidence="9" id="KW-1185">Reference proteome</keyword>
<feature type="transmembrane region" description="Helical" evidence="6">
    <location>
        <begin position="106"/>
        <end position="127"/>
    </location>
</feature>
<accession>A0ABT8KP28</accession>
<evidence type="ECO:0000256" key="2">
    <source>
        <dbReference type="ARBA" id="ARBA00022475"/>
    </source>
</evidence>
<evidence type="ECO:0000313" key="8">
    <source>
        <dbReference type="EMBL" id="MDN5202512.1"/>
    </source>
</evidence>
<feature type="transmembrane region" description="Helical" evidence="6">
    <location>
        <begin position="221"/>
        <end position="242"/>
    </location>
</feature>
<dbReference type="InterPro" id="IPR050189">
    <property type="entry name" value="MFS_Efflux_Transporters"/>
</dbReference>
<evidence type="ECO:0000256" key="3">
    <source>
        <dbReference type="ARBA" id="ARBA00022692"/>
    </source>
</evidence>
<feature type="transmembrane region" description="Helical" evidence="6">
    <location>
        <begin position="12"/>
        <end position="37"/>
    </location>
</feature>
<dbReference type="InterPro" id="IPR020846">
    <property type="entry name" value="MFS_dom"/>
</dbReference>
<feature type="transmembrane region" description="Helical" evidence="6">
    <location>
        <begin position="139"/>
        <end position="161"/>
    </location>
</feature>
<feature type="transmembrane region" description="Helical" evidence="6">
    <location>
        <begin position="254"/>
        <end position="272"/>
    </location>
</feature>
<dbReference type="PANTHER" id="PTHR43124:SF3">
    <property type="entry name" value="CHLORAMPHENICOL EFFLUX PUMP RV0191"/>
    <property type="match status" value="1"/>
</dbReference>
<keyword evidence="2" id="KW-1003">Cell membrane</keyword>
<feature type="transmembrane region" description="Helical" evidence="6">
    <location>
        <begin position="345"/>
        <end position="367"/>
    </location>
</feature>
<proteinExistence type="predicted"/>
<keyword evidence="3 6" id="KW-0812">Transmembrane</keyword>
<feature type="transmembrane region" description="Helical" evidence="6">
    <location>
        <begin position="49"/>
        <end position="69"/>
    </location>
</feature>
<dbReference type="RefSeq" id="WP_346752536.1">
    <property type="nucleotide sequence ID" value="NZ_JAUJEA010000004.1"/>
</dbReference>
<comment type="subcellular location">
    <subcellularLocation>
        <location evidence="1">Cell membrane</location>
        <topology evidence="1">Multi-pass membrane protein</topology>
    </subcellularLocation>
</comment>
<organism evidence="8 9">
    <name type="scientific">Splendidivirga corallicola</name>
    <dbReference type="NCBI Taxonomy" id="3051826"/>
    <lineage>
        <taxon>Bacteria</taxon>
        <taxon>Pseudomonadati</taxon>
        <taxon>Bacteroidota</taxon>
        <taxon>Cytophagia</taxon>
        <taxon>Cytophagales</taxon>
        <taxon>Splendidivirgaceae</taxon>
        <taxon>Splendidivirga</taxon>
    </lineage>
</organism>
<evidence type="ECO:0000256" key="1">
    <source>
        <dbReference type="ARBA" id="ARBA00004651"/>
    </source>
</evidence>
<protein>
    <submittedName>
        <fullName evidence="8">MFS transporter</fullName>
    </submittedName>
</protein>
<evidence type="ECO:0000259" key="7">
    <source>
        <dbReference type="PROSITE" id="PS50850"/>
    </source>
</evidence>
<feature type="domain" description="Major facilitator superfamily (MFS) profile" evidence="7">
    <location>
        <begin position="15"/>
        <end position="400"/>
    </location>
</feature>
<dbReference type="InterPro" id="IPR036259">
    <property type="entry name" value="MFS_trans_sf"/>
</dbReference>
<dbReference type="PROSITE" id="PS50850">
    <property type="entry name" value="MFS"/>
    <property type="match status" value="1"/>
</dbReference>
<feature type="transmembrane region" description="Helical" evidence="6">
    <location>
        <begin position="308"/>
        <end position="324"/>
    </location>
</feature>
<keyword evidence="5 6" id="KW-0472">Membrane</keyword>
<dbReference type="CDD" id="cd17325">
    <property type="entry name" value="MFS_MdtG_SLC18_like"/>
    <property type="match status" value="1"/>
</dbReference>